<evidence type="ECO:0000313" key="3">
    <source>
        <dbReference type="Proteomes" id="UP000305948"/>
    </source>
</evidence>
<organism evidence="2 3">
    <name type="scientific">Heliocybe sulcata</name>
    <dbReference type="NCBI Taxonomy" id="5364"/>
    <lineage>
        <taxon>Eukaryota</taxon>
        <taxon>Fungi</taxon>
        <taxon>Dikarya</taxon>
        <taxon>Basidiomycota</taxon>
        <taxon>Agaricomycotina</taxon>
        <taxon>Agaricomycetes</taxon>
        <taxon>Gloeophyllales</taxon>
        <taxon>Gloeophyllaceae</taxon>
        <taxon>Heliocybe</taxon>
    </lineage>
</organism>
<dbReference type="AlphaFoldDB" id="A0A5C3ND40"/>
<dbReference type="OrthoDB" id="10437485at2759"/>
<protein>
    <submittedName>
        <fullName evidence="2">Uncharacterized protein</fullName>
    </submittedName>
</protein>
<proteinExistence type="predicted"/>
<evidence type="ECO:0000313" key="2">
    <source>
        <dbReference type="EMBL" id="TFK55250.1"/>
    </source>
</evidence>
<evidence type="ECO:0000256" key="1">
    <source>
        <dbReference type="SAM" id="MobiDB-lite"/>
    </source>
</evidence>
<keyword evidence="3" id="KW-1185">Reference proteome</keyword>
<name>A0A5C3ND40_9AGAM</name>
<sequence>MTRGLRLSTLFQRKANHKTADVAVEVEISRIRVWEGAELDEHHRQGVDEELSRTMQLGDPLTQCLCPAWILSRAQLGGTPGGSKIVNTSRAATAHTARPRRRAPDEILHDGLTAEILELHNVSAHRPYLVSSVTAVPSQATIMVLPDPSASEVDAQPLHQPISMTSALLPPVDHLGTLHKQMAHELFFLDAALPESRSYDRLSISTESTLFDDSEQPKEAKETSGISLMQVQIPRGRLFSTEEIVLPNPYDGEGSQ</sequence>
<accession>A0A5C3ND40</accession>
<dbReference type="EMBL" id="ML213505">
    <property type="protein sequence ID" value="TFK55250.1"/>
    <property type="molecule type" value="Genomic_DNA"/>
</dbReference>
<gene>
    <name evidence="2" type="ORF">OE88DRAFT_1654019</name>
</gene>
<dbReference type="Proteomes" id="UP000305948">
    <property type="component" value="Unassembled WGS sequence"/>
</dbReference>
<reference evidence="2 3" key="1">
    <citation type="journal article" date="2019" name="Nat. Ecol. Evol.">
        <title>Megaphylogeny resolves global patterns of mushroom evolution.</title>
        <authorList>
            <person name="Varga T."/>
            <person name="Krizsan K."/>
            <person name="Foldi C."/>
            <person name="Dima B."/>
            <person name="Sanchez-Garcia M."/>
            <person name="Sanchez-Ramirez S."/>
            <person name="Szollosi G.J."/>
            <person name="Szarkandi J.G."/>
            <person name="Papp V."/>
            <person name="Albert L."/>
            <person name="Andreopoulos W."/>
            <person name="Angelini C."/>
            <person name="Antonin V."/>
            <person name="Barry K.W."/>
            <person name="Bougher N.L."/>
            <person name="Buchanan P."/>
            <person name="Buyck B."/>
            <person name="Bense V."/>
            <person name="Catcheside P."/>
            <person name="Chovatia M."/>
            <person name="Cooper J."/>
            <person name="Damon W."/>
            <person name="Desjardin D."/>
            <person name="Finy P."/>
            <person name="Geml J."/>
            <person name="Haridas S."/>
            <person name="Hughes K."/>
            <person name="Justo A."/>
            <person name="Karasinski D."/>
            <person name="Kautmanova I."/>
            <person name="Kiss B."/>
            <person name="Kocsube S."/>
            <person name="Kotiranta H."/>
            <person name="LaButti K.M."/>
            <person name="Lechner B.E."/>
            <person name="Liimatainen K."/>
            <person name="Lipzen A."/>
            <person name="Lukacs Z."/>
            <person name="Mihaltcheva S."/>
            <person name="Morgado L.N."/>
            <person name="Niskanen T."/>
            <person name="Noordeloos M.E."/>
            <person name="Ohm R.A."/>
            <person name="Ortiz-Santana B."/>
            <person name="Ovrebo C."/>
            <person name="Racz N."/>
            <person name="Riley R."/>
            <person name="Savchenko A."/>
            <person name="Shiryaev A."/>
            <person name="Soop K."/>
            <person name="Spirin V."/>
            <person name="Szebenyi C."/>
            <person name="Tomsovsky M."/>
            <person name="Tulloss R.E."/>
            <person name="Uehling J."/>
            <person name="Grigoriev I.V."/>
            <person name="Vagvolgyi C."/>
            <person name="Papp T."/>
            <person name="Martin F.M."/>
            <person name="Miettinen O."/>
            <person name="Hibbett D.S."/>
            <person name="Nagy L.G."/>
        </authorList>
    </citation>
    <scope>NUCLEOTIDE SEQUENCE [LARGE SCALE GENOMIC DNA]</scope>
    <source>
        <strain evidence="2 3">OMC1185</strain>
    </source>
</reference>
<feature type="region of interest" description="Disordered" evidence="1">
    <location>
        <begin position="81"/>
        <end position="101"/>
    </location>
</feature>